<comment type="caution">
    <text evidence="8">The sequence shown here is derived from an EMBL/GenBank/DDBJ whole genome shotgun (WGS) entry which is preliminary data.</text>
</comment>
<comment type="similarity">
    <text evidence="1">Belongs to the HicA mRNA interferase family.</text>
</comment>
<reference evidence="8 9" key="1">
    <citation type="journal article" date="2016" name="Nat. Commun.">
        <title>Thousands of microbial genomes shed light on interconnected biogeochemical processes in an aquifer system.</title>
        <authorList>
            <person name="Anantharaman K."/>
            <person name="Brown C.T."/>
            <person name="Hug L.A."/>
            <person name="Sharon I."/>
            <person name="Castelle C.J."/>
            <person name="Probst A.J."/>
            <person name="Thomas B.C."/>
            <person name="Singh A."/>
            <person name="Wilkins M.J."/>
            <person name="Karaoz U."/>
            <person name="Brodie E.L."/>
            <person name="Williams K.H."/>
            <person name="Hubbard S.S."/>
            <person name="Banfield J.F."/>
        </authorList>
    </citation>
    <scope>NUCLEOTIDE SEQUENCE [LARGE SCALE GENOMIC DNA]</scope>
</reference>
<keyword evidence="6" id="KW-0694">RNA-binding</keyword>
<evidence type="ECO:0000313" key="8">
    <source>
        <dbReference type="EMBL" id="OGL79018.1"/>
    </source>
</evidence>
<keyword evidence="3" id="KW-0540">Nuclease</keyword>
<dbReference type="GO" id="GO:0016787">
    <property type="term" value="F:hydrolase activity"/>
    <property type="evidence" value="ECO:0007669"/>
    <property type="project" value="UniProtKB-KW"/>
</dbReference>
<evidence type="ECO:0000256" key="3">
    <source>
        <dbReference type="ARBA" id="ARBA00022722"/>
    </source>
</evidence>
<evidence type="ECO:0000256" key="7">
    <source>
        <dbReference type="ARBA" id="ARBA00023016"/>
    </source>
</evidence>
<protein>
    <recommendedName>
        <fullName evidence="10">Toxin HicA</fullName>
    </recommendedName>
</protein>
<keyword evidence="7" id="KW-0346">Stress response</keyword>
<evidence type="ECO:0008006" key="10">
    <source>
        <dbReference type="Google" id="ProtNLM"/>
    </source>
</evidence>
<evidence type="ECO:0000313" key="9">
    <source>
        <dbReference type="Proteomes" id="UP000176603"/>
    </source>
</evidence>
<dbReference type="InterPro" id="IPR012933">
    <property type="entry name" value="HicA_mRNA_interferase"/>
</dbReference>
<dbReference type="PANTHER" id="PTHR34873:SF3">
    <property type="entry name" value="ADDICTION MODULE TOXIN, HICA FAMILY"/>
    <property type="match status" value="1"/>
</dbReference>
<dbReference type="AlphaFoldDB" id="A0A1F7UMT9"/>
<dbReference type="GO" id="GO:0004519">
    <property type="term" value="F:endonuclease activity"/>
    <property type="evidence" value="ECO:0007669"/>
    <property type="project" value="UniProtKB-KW"/>
</dbReference>
<evidence type="ECO:0000256" key="1">
    <source>
        <dbReference type="ARBA" id="ARBA00006620"/>
    </source>
</evidence>
<dbReference type="InterPro" id="IPR038570">
    <property type="entry name" value="HicA_sf"/>
</dbReference>
<keyword evidence="2" id="KW-1277">Toxin-antitoxin system</keyword>
<dbReference type="Gene3D" id="3.30.920.30">
    <property type="entry name" value="Hypothetical protein"/>
    <property type="match status" value="1"/>
</dbReference>
<dbReference type="PANTHER" id="PTHR34873">
    <property type="entry name" value="SSR1766 PROTEIN"/>
    <property type="match status" value="1"/>
</dbReference>
<proteinExistence type="inferred from homology"/>
<dbReference type="GO" id="GO:0003729">
    <property type="term" value="F:mRNA binding"/>
    <property type="evidence" value="ECO:0007669"/>
    <property type="project" value="InterPro"/>
</dbReference>
<evidence type="ECO:0000256" key="4">
    <source>
        <dbReference type="ARBA" id="ARBA00022759"/>
    </source>
</evidence>
<dbReference type="STRING" id="1802399.A3E39_03670"/>
<dbReference type="Pfam" id="PF07927">
    <property type="entry name" value="HicA_toxin"/>
    <property type="match status" value="1"/>
</dbReference>
<name>A0A1F7UMT9_9BACT</name>
<gene>
    <name evidence="8" type="ORF">A3E39_03670</name>
</gene>
<dbReference type="EMBL" id="MGEH01000019">
    <property type="protein sequence ID" value="OGL79018.1"/>
    <property type="molecule type" value="Genomic_DNA"/>
</dbReference>
<dbReference type="SUPFAM" id="SSF54786">
    <property type="entry name" value="YcfA/nrd intein domain"/>
    <property type="match status" value="1"/>
</dbReference>
<evidence type="ECO:0000256" key="6">
    <source>
        <dbReference type="ARBA" id="ARBA00022884"/>
    </source>
</evidence>
<sequence>MTDRLPQLKPQEMIRAMERLGFVVRRTTGSHVILRHPTSKRLASIPVHNRDLKRSLMFGILKQANIGNDEFLASL</sequence>
<keyword evidence="4" id="KW-0255">Endonuclease</keyword>
<dbReference type="Proteomes" id="UP000176603">
    <property type="component" value="Unassembled WGS sequence"/>
</dbReference>
<organism evidence="8 9">
    <name type="scientific">Candidatus Uhrbacteria bacterium RIFCSPHIGHO2_12_FULL_60_25</name>
    <dbReference type="NCBI Taxonomy" id="1802399"/>
    <lineage>
        <taxon>Bacteria</taxon>
        <taxon>Candidatus Uhriibacteriota</taxon>
    </lineage>
</organism>
<keyword evidence="5" id="KW-0378">Hydrolase</keyword>
<evidence type="ECO:0000256" key="2">
    <source>
        <dbReference type="ARBA" id="ARBA00022649"/>
    </source>
</evidence>
<evidence type="ECO:0000256" key="5">
    <source>
        <dbReference type="ARBA" id="ARBA00022801"/>
    </source>
</evidence>
<accession>A0A1F7UMT9</accession>